<gene>
    <name evidence="2" type="primary">PCL5_14</name>
    <name evidence="2" type="ORF">K7432_007021</name>
</gene>
<feature type="compositionally biased region" description="Polar residues" evidence="1">
    <location>
        <begin position="109"/>
        <end position="128"/>
    </location>
</feature>
<organism evidence="2 3">
    <name type="scientific">Basidiobolus ranarum</name>
    <dbReference type="NCBI Taxonomy" id="34480"/>
    <lineage>
        <taxon>Eukaryota</taxon>
        <taxon>Fungi</taxon>
        <taxon>Fungi incertae sedis</taxon>
        <taxon>Zoopagomycota</taxon>
        <taxon>Entomophthoromycotina</taxon>
        <taxon>Basidiobolomycetes</taxon>
        <taxon>Basidiobolales</taxon>
        <taxon>Basidiobolaceae</taxon>
        <taxon>Basidiobolus</taxon>
    </lineage>
</organism>
<dbReference type="PANTHER" id="PTHR15615:SF36">
    <property type="entry name" value="PHO85 CYCLIN-5"/>
    <property type="match status" value="1"/>
</dbReference>
<proteinExistence type="predicted"/>
<sequence length="461" mass="50335">MIIESIWSNHSASTKTKILPLRVFIRETLQRSRTSFSTLQTALFYLFRVKDLIPRAGSISSTVKDMGLSSTPPMSPIISVFDIGGDGIGMPTTAFPFPSPPLTPAQVINHGTASQDTSSSTNGKTQSSYGSLDPVYCARRMFLASLIVASKFLQDRNYSNKAWAKITGLSSSEINHNEIAFLRLIDYRLFIPPPAFARWSSMLINYINHSQAAKAANATRGDTNDSSSTGPSAAAQFNSELTTSCLNSNPVQCRTDSTQTGASVPLNITLPCRNSRKGTTGQMSSQCQDKPTINQVNMLSPSILDPVGNKKPINNCLMAEYHANPAQCLSTLPNCAQSNTHPSGSSSPYLVQESTVSKVRYIRECISNIRNQQCSSEQQQLTSRNANDMMQHNQSGVRPALGYRSKSRIEISPYPTTPVRSKSSSYFNESNHNLCLSQPTRFVASNQVLPIPDVEGEKGLN</sequence>
<dbReference type="PANTHER" id="PTHR15615">
    <property type="match status" value="1"/>
</dbReference>
<accession>A0ABR2W0S2</accession>
<reference evidence="2 3" key="1">
    <citation type="submission" date="2023-04" db="EMBL/GenBank/DDBJ databases">
        <title>Genome of Basidiobolus ranarum AG-B5.</title>
        <authorList>
            <person name="Stajich J.E."/>
            <person name="Carter-House D."/>
            <person name="Gryganskyi A."/>
        </authorList>
    </citation>
    <scope>NUCLEOTIDE SEQUENCE [LARGE SCALE GENOMIC DNA]</scope>
    <source>
        <strain evidence="2 3">AG-B5</strain>
    </source>
</reference>
<dbReference type="Proteomes" id="UP001479436">
    <property type="component" value="Unassembled WGS sequence"/>
</dbReference>
<comment type="caution">
    <text evidence="2">The sequence shown here is derived from an EMBL/GenBank/DDBJ whole genome shotgun (WGS) entry which is preliminary data.</text>
</comment>
<dbReference type="CDD" id="cd20557">
    <property type="entry name" value="CYCLIN_ScPCL1-like"/>
    <property type="match status" value="1"/>
</dbReference>
<dbReference type="InterPro" id="IPR013922">
    <property type="entry name" value="Cyclin_PHO80-like"/>
</dbReference>
<dbReference type="Pfam" id="PF08613">
    <property type="entry name" value="Cyclin"/>
    <property type="match status" value="1"/>
</dbReference>
<name>A0ABR2W0S2_9FUNG</name>
<evidence type="ECO:0000313" key="3">
    <source>
        <dbReference type="Proteomes" id="UP001479436"/>
    </source>
</evidence>
<keyword evidence="3" id="KW-1185">Reference proteome</keyword>
<dbReference type="EMBL" id="JASJQH010007206">
    <property type="protein sequence ID" value="KAK9712648.1"/>
    <property type="molecule type" value="Genomic_DNA"/>
</dbReference>
<dbReference type="Gene3D" id="1.10.472.10">
    <property type="entry name" value="Cyclin-like"/>
    <property type="match status" value="1"/>
</dbReference>
<feature type="region of interest" description="Disordered" evidence="1">
    <location>
        <begin position="106"/>
        <end position="128"/>
    </location>
</feature>
<evidence type="ECO:0000313" key="2">
    <source>
        <dbReference type="EMBL" id="KAK9712648.1"/>
    </source>
</evidence>
<protein>
    <submittedName>
        <fullName evidence="2">PHO85 cyclin-5</fullName>
    </submittedName>
</protein>
<evidence type="ECO:0000256" key="1">
    <source>
        <dbReference type="SAM" id="MobiDB-lite"/>
    </source>
</evidence>